<keyword evidence="3" id="KW-0210">Decarboxylase</keyword>
<dbReference type="Proteomes" id="UP000543804">
    <property type="component" value="Unassembled WGS sequence"/>
</dbReference>
<sequence>MKILARQLTFDLYNCKNSKLREMDEVKAMLQGVLLETGCALINTEARSLSQEHFVLVALFEEGHILLHVYPAMRYVAGDIFLCTENAAPEEFFKGLRRFFQPDKTKTTFFKRGNFQANTEIKPKTKTRVAPLRKIHNTGAKVIRILARRNRQ</sequence>
<reference evidence="11 12" key="1">
    <citation type="submission" date="2020-04" db="EMBL/GenBank/DDBJ databases">
        <authorList>
            <person name="Hitch T.C.A."/>
            <person name="Wylensek D."/>
            <person name="Clavel T."/>
        </authorList>
    </citation>
    <scope>NUCLEOTIDE SEQUENCE [LARGE SCALE GENOMIC DNA]</scope>
    <source>
        <strain evidence="11 12">PG-130-P53-12</strain>
    </source>
</reference>
<evidence type="ECO:0000256" key="4">
    <source>
        <dbReference type="ARBA" id="ARBA00022813"/>
    </source>
</evidence>
<dbReference type="InterPro" id="IPR003826">
    <property type="entry name" value="AdoMetDC_fam_prok"/>
</dbReference>
<keyword evidence="5" id="KW-0745">Spermidine biosynthesis</keyword>
<keyword evidence="10" id="KW-0670">Pyruvate</keyword>
<evidence type="ECO:0000256" key="6">
    <source>
        <dbReference type="ARBA" id="ARBA00023115"/>
    </source>
</evidence>
<accession>A0A848B361</accession>
<proteinExistence type="predicted"/>
<evidence type="ECO:0000256" key="9">
    <source>
        <dbReference type="ARBA" id="ARBA00023270"/>
    </source>
</evidence>
<dbReference type="GO" id="GO:0008295">
    <property type="term" value="P:spermidine biosynthetic process"/>
    <property type="evidence" value="ECO:0007669"/>
    <property type="project" value="UniProtKB-KW"/>
</dbReference>
<dbReference type="RefSeq" id="WP_026327737.1">
    <property type="nucleotide sequence ID" value="NZ_JABAFA010000004.1"/>
</dbReference>
<evidence type="ECO:0000256" key="1">
    <source>
        <dbReference type="ARBA" id="ARBA00001928"/>
    </source>
</evidence>
<protein>
    <submittedName>
        <fullName evidence="11">S-adenosylmethionine decarboxylase proenzyme</fullName>
    </submittedName>
</protein>
<keyword evidence="12" id="KW-1185">Reference proteome</keyword>
<dbReference type="AlphaFoldDB" id="A0A848B361"/>
<evidence type="ECO:0000256" key="5">
    <source>
        <dbReference type="ARBA" id="ARBA00023066"/>
    </source>
</evidence>
<keyword evidence="4" id="KW-0068">Autocatalytic cleavage</keyword>
<evidence type="ECO:0000313" key="11">
    <source>
        <dbReference type="EMBL" id="NMD98353.1"/>
    </source>
</evidence>
<dbReference type="InterPro" id="IPR016067">
    <property type="entry name" value="S-AdoMet_deCO2ase_core"/>
</dbReference>
<dbReference type="GO" id="GO:0005829">
    <property type="term" value="C:cytosol"/>
    <property type="evidence" value="ECO:0007669"/>
    <property type="project" value="TreeGrafter"/>
</dbReference>
<evidence type="ECO:0000256" key="10">
    <source>
        <dbReference type="ARBA" id="ARBA00023317"/>
    </source>
</evidence>
<dbReference type="Pfam" id="PF02675">
    <property type="entry name" value="AdoMet_dc"/>
    <property type="match status" value="1"/>
</dbReference>
<dbReference type="Gene3D" id="3.60.90.10">
    <property type="entry name" value="S-adenosylmethionine decarboxylase"/>
    <property type="match status" value="1"/>
</dbReference>
<evidence type="ECO:0000256" key="8">
    <source>
        <dbReference type="ARBA" id="ARBA00023239"/>
    </source>
</evidence>
<dbReference type="PANTHER" id="PTHR33866:SF2">
    <property type="entry name" value="S-ADENOSYLMETHIONINE DECARBOXYLASE PROENZYME"/>
    <property type="match status" value="1"/>
</dbReference>
<organism evidence="11 12">
    <name type="scientific">Selenomonas bovis</name>
    <dbReference type="NCBI Taxonomy" id="416586"/>
    <lineage>
        <taxon>Bacteria</taxon>
        <taxon>Bacillati</taxon>
        <taxon>Bacillota</taxon>
        <taxon>Negativicutes</taxon>
        <taxon>Selenomonadales</taxon>
        <taxon>Selenomonadaceae</taxon>
        <taxon>Selenomonas</taxon>
    </lineage>
</organism>
<dbReference type="EMBL" id="JABAFA010000004">
    <property type="protein sequence ID" value="NMD98353.1"/>
    <property type="molecule type" value="Genomic_DNA"/>
</dbReference>
<comment type="cofactor">
    <cofactor evidence="1">
        <name>pyruvate</name>
        <dbReference type="ChEBI" id="CHEBI:15361"/>
    </cofactor>
</comment>
<dbReference type="PANTHER" id="PTHR33866">
    <property type="entry name" value="S-ADENOSYLMETHIONINE DECARBOXYLASE PROENZYME"/>
    <property type="match status" value="1"/>
</dbReference>
<keyword evidence="6" id="KW-0620">Polyamine biosynthesis</keyword>
<keyword evidence="8" id="KW-0456">Lyase</keyword>
<dbReference type="SUPFAM" id="SSF56276">
    <property type="entry name" value="S-adenosylmethionine decarboxylase"/>
    <property type="match status" value="1"/>
</dbReference>
<dbReference type="GO" id="GO:0004014">
    <property type="term" value="F:adenosylmethionine decarboxylase activity"/>
    <property type="evidence" value="ECO:0007669"/>
    <property type="project" value="InterPro"/>
</dbReference>
<comment type="caution">
    <text evidence="11">The sequence shown here is derived from an EMBL/GenBank/DDBJ whole genome shotgun (WGS) entry which is preliminary data.</text>
</comment>
<keyword evidence="7" id="KW-0865">Zymogen</keyword>
<evidence type="ECO:0000256" key="2">
    <source>
        <dbReference type="ARBA" id="ARBA00022691"/>
    </source>
</evidence>
<keyword evidence="9" id="KW-0704">Schiff base</keyword>
<gene>
    <name evidence="11" type="ORF">HF878_02490</name>
</gene>
<name>A0A848B361_9FIRM</name>
<evidence type="ECO:0000256" key="7">
    <source>
        <dbReference type="ARBA" id="ARBA00023145"/>
    </source>
</evidence>
<evidence type="ECO:0000256" key="3">
    <source>
        <dbReference type="ARBA" id="ARBA00022793"/>
    </source>
</evidence>
<evidence type="ECO:0000313" key="12">
    <source>
        <dbReference type="Proteomes" id="UP000543804"/>
    </source>
</evidence>
<keyword evidence="2" id="KW-0949">S-adenosyl-L-methionine</keyword>